<reference evidence="4 5" key="1">
    <citation type="submission" date="2019-02" db="EMBL/GenBank/DDBJ databases">
        <title>Genomic Encyclopedia of Type Strains, Phase IV (KMG-IV): sequencing the most valuable type-strain genomes for metagenomic binning, comparative biology and taxonomic classification.</title>
        <authorList>
            <person name="Goeker M."/>
        </authorList>
    </citation>
    <scope>NUCLEOTIDE SEQUENCE [LARGE SCALE GENOMIC DNA]</scope>
    <source>
        <strain evidence="4 5">DSM 45622</strain>
    </source>
</reference>
<dbReference type="RefSeq" id="WP_130493036.1">
    <property type="nucleotide sequence ID" value="NZ_SGXD01000003.1"/>
</dbReference>
<sequence>MTERAPEPDPEVVELAHHCLDLARAGSAGQLGDLLDAGLPPDLTNSRGDTLLILAAYHAHPETVRLLLAHGADPDRVNDNGQTALGAAVFRRDEQSVRALLEAGADASLGRQSARVTAEFFDLPEMAALLPPASP</sequence>
<keyword evidence="1" id="KW-0677">Repeat</keyword>
<evidence type="ECO:0000313" key="5">
    <source>
        <dbReference type="Proteomes" id="UP000293638"/>
    </source>
</evidence>
<evidence type="ECO:0000256" key="3">
    <source>
        <dbReference type="PROSITE-ProRule" id="PRU00023"/>
    </source>
</evidence>
<dbReference type="PROSITE" id="PS50088">
    <property type="entry name" value="ANK_REPEAT"/>
    <property type="match status" value="2"/>
</dbReference>
<dbReference type="PROSITE" id="PS50297">
    <property type="entry name" value="ANK_REP_REGION"/>
    <property type="match status" value="2"/>
</dbReference>
<dbReference type="SMART" id="SM00248">
    <property type="entry name" value="ANK"/>
    <property type="match status" value="2"/>
</dbReference>
<dbReference type="Gene3D" id="1.25.40.20">
    <property type="entry name" value="Ankyrin repeat-containing domain"/>
    <property type="match status" value="1"/>
</dbReference>
<evidence type="ECO:0000256" key="2">
    <source>
        <dbReference type="ARBA" id="ARBA00023043"/>
    </source>
</evidence>
<dbReference type="GO" id="GO:0085020">
    <property type="term" value="P:protein K6-linked ubiquitination"/>
    <property type="evidence" value="ECO:0007669"/>
    <property type="project" value="TreeGrafter"/>
</dbReference>
<name>A0A4V2F494_9ACTN</name>
<dbReference type="PANTHER" id="PTHR24171">
    <property type="entry name" value="ANKYRIN REPEAT DOMAIN-CONTAINING PROTEIN 39-RELATED"/>
    <property type="match status" value="1"/>
</dbReference>
<dbReference type="PANTHER" id="PTHR24171:SF8">
    <property type="entry name" value="BRCA1-ASSOCIATED RING DOMAIN PROTEIN 1"/>
    <property type="match status" value="1"/>
</dbReference>
<dbReference type="InterPro" id="IPR036770">
    <property type="entry name" value="Ankyrin_rpt-contain_sf"/>
</dbReference>
<evidence type="ECO:0000313" key="4">
    <source>
        <dbReference type="EMBL" id="RZS86817.1"/>
    </source>
</evidence>
<protein>
    <submittedName>
        <fullName evidence="4">Uncharacterized protein</fullName>
    </submittedName>
</protein>
<comment type="caution">
    <text evidence="4">The sequence shown here is derived from an EMBL/GenBank/DDBJ whole genome shotgun (WGS) entry which is preliminary data.</text>
</comment>
<dbReference type="AlphaFoldDB" id="A0A4V2F494"/>
<dbReference type="Proteomes" id="UP000293638">
    <property type="component" value="Unassembled WGS sequence"/>
</dbReference>
<organism evidence="4 5">
    <name type="scientific">Motilibacter rhizosphaerae</name>
    <dbReference type="NCBI Taxonomy" id="598652"/>
    <lineage>
        <taxon>Bacteria</taxon>
        <taxon>Bacillati</taxon>
        <taxon>Actinomycetota</taxon>
        <taxon>Actinomycetes</taxon>
        <taxon>Motilibacterales</taxon>
        <taxon>Motilibacteraceae</taxon>
        <taxon>Motilibacter</taxon>
    </lineage>
</organism>
<feature type="repeat" description="ANK" evidence="3">
    <location>
        <begin position="47"/>
        <end position="79"/>
    </location>
</feature>
<dbReference type="OrthoDB" id="306540at2"/>
<dbReference type="SUPFAM" id="SSF48403">
    <property type="entry name" value="Ankyrin repeat"/>
    <property type="match status" value="1"/>
</dbReference>
<dbReference type="Pfam" id="PF12796">
    <property type="entry name" value="Ank_2"/>
    <property type="match status" value="1"/>
</dbReference>
<feature type="repeat" description="ANK" evidence="3">
    <location>
        <begin position="80"/>
        <end position="112"/>
    </location>
</feature>
<dbReference type="InterPro" id="IPR002110">
    <property type="entry name" value="Ankyrin_rpt"/>
</dbReference>
<gene>
    <name evidence="4" type="ORF">EV189_2233</name>
</gene>
<evidence type="ECO:0000256" key="1">
    <source>
        <dbReference type="ARBA" id="ARBA00022737"/>
    </source>
</evidence>
<keyword evidence="2 3" id="KW-0040">ANK repeat</keyword>
<proteinExistence type="predicted"/>
<accession>A0A4V2F494</accession>
<dbReference type="EMBL" id="SGXD01000003">
    <property type="protein sequence ID" value="RZS86817.1"/>
    <property type="molecule type" value="Genomic_DNA"/>
</dbReference>
<dbReference type="GO" id="GO:0004842">
    <property type="term" value="F:ubiquitin-protein transferase activity"/>
    <property type="evidence" value="ECO:0007669"/>
    <property type="project" value="TreeGrafter"/>
</dbReference>
<keyword evidence="5" id="KW-1185">Reference proteome</keyword>